<comment type="caution">
    <text evidence="1">The sequence shown here is derived from an EMBL/GenBank/DDBJ whole genome shotgun (WGS) entry which is preliminary data.</text>
</comment>
<protein>
    <submittedName>
        <fullName evidence="1">Uncharacterized protein</fullName>
    </submittedName>
</protein>
<organism evidence="1 2">
    <name type="scientific">Xenoophorus captivus</name>
    <dbReference type="NCBI Taxonomy" id="1517983"/>
    <lineage>
        <taxon>Eukaryota</taxon>
        <taxon>Metazoa</taxon>
        <taxon>Chordata</taxon>
        <taxon>Craniata</taxon>
        <taxon>Vertebrata</taxon>
        <taxon>Euteleostomi</taxon>
        <taxon>Actinopterygii</taxon>
        <taxon>Neopterygii</taxon>
        <taxon>Teleostei</taxon>
        <taxon>Neoteleostei</taxon>
        <taxon>Acanthomorphata</taxon>
        <taxon>Ovalentaria</taxon>
        <taxon>Atherinomorphae</taxon>
        <taxon>Cyprinodontiformes</taxon>
        <taxon>Goodeidae</taxon>
        <taxon>Xenoophorus</taxon>
    </lineage>
</organism>
<reference evidence="1 2" key="1">
    <citation type="submission" date="2021-06" db="EMBL/GenBank/DDBJ databases">
        <authorList>
            <person name="Palmer J.M."/>
        </authorList>
    </citation>
    <scope>NUCLEOTIDE SEQUENCE [LARGE SCALE GENOMIC DNA]</scope>
    <source>
        <strain evidence="1 2">XC_2019</strain>
        <tissue evidence="1">Muscle</tissue>
    </source>
</reference>
<dbReference type="EMBL" id="JAHRIN010068577">
    <property type="protein sequence ID" value="MEQ2215628.1"/>
    <property type="molecule type" value="Genomic_DNA"/>
</dbReference>
<keyword evidence="2" id="KW-1185">Reference proteome</keyword>
<sequence length="126" mass="13824">MACRVKPYFFPEVWMTIGGFKLAGLKEKSLLGDESRDEGLEDSERGEMGLGWRPLVMMRDRAETDADLGTFPPQGSLCLSGVSSWLPKRRGPAGSFGDECLAPVLLLRILILRRFDTTTSAADGTV</sequence>
<name>A0ABV0S589_9TELE</name>
<gene>
    <name evidence="1" type="ORF">XENOCAPTIV_003489</name>
</gene>
<proteinExistence type="predicted"/>
<evidence type="ECO:0000313" key="1">
    <source>
        <dbReference type="EMBL" id="MEQ2215628.1"/>
    </source>
</evidence>
<evidence type="ECO:0000313" key="2">
    <source>
        <dbReference type="Proteomes" id="UP001434883"/>
    </source>
</evidence>
<accession>A0ABV0S589</accession>
<dbReference type="Proteomes" id="UP001434883">
    <property type="component" value="Unassembled WGS sequence"/>
</dbReference>